<evidence type="ECO:0000256" key="5">
    <source>
        <dbReference type="SAM" id="MobiDB-lite"/>
    </source>
</evidence>
<name>A0A9P1I414_9PELO</name>
<feature type="compositionally biased region" description="Basic and acidic residues" evidence="5">
    <location>
        <begin position="388"/>
        <end position="408"/>
    </location>
</feature>
<keyword evidence="8" id="KW-1185">Reference proteome</keyword>
<dbReference type="GO" id="GO:0006281">
    <property type="term" value="P:DNA repair"/>
    <property type="evidence" value="ECO:0007669"/>
    <property type="project" value="UniProtKB-KW"/>
</dbReference>
<feature type="compositionally biased region" description="Low complexity" evidence="5">
    <location>
        <begin position="59"/>
        <end position="73"/>
    </location>
</feature>
<evidence type="ECO:0000313" key="8">
    <source>
        <dbReference type="Proteomes" id="UP001152747"/>
    </source>
</evidence>
<dbReference type="Pfam" id="PF12253">
    <property type="entry name" value="CAF1A_dimeriz"/>
    <property type="match status" value="1"/>
</dbReference>
<proteinExistence type="predicted"/>
<evidence type="ECO:0000256" key="2">
    <source>
        <dbReference type="ARBA" id="ARBA00022763"/>
    </source>
</evidence>
<dbReference type="PANTHER" id="PTHR15272">
    <property type="entry name" value="CHROMATIN ASSEMBLY FACTOR 1 SUBUNIT A CAF-1 SUBUNIT A"/>
    <property type="match status" value="1"/>
</dbReference>
<comment type="subcellular location">
    <subcellularLocation>
        <location evidence="1">Nucleus</location>
    </subcellularLocation>
</comment>
<evidence type="ECO:0000259" key="6">
    <source>
        <dbReference type="Pfam" id="PF12253"/>
    </source>
</evidence>
<gene>
    <name evidence="7" type="ORF">CAMP_LOCUS217</name>
</gene>
<evidence type="ECO:0000256" key="3">
    <source>
        <dbReference type="ARBA" id="ARBA00023204"/>
    </source>
</evidence>
<dbReference type="Proteomes" id="UP001152747">
    <property type="component" value="Unassembled WGS sequence"/>
</dbReference>
<keyword evidence="2" id="KW-0227">DNA damage</keyword>
<keyword evidence="4" id="KW-0539">Nucleus</keyword>
<dbReference type="EMBL" id="CANHGI010000001">
    <property type="protein sequence ID" value="CAI5437580.1"/>
    <property type="molecule type" value="Genomic_DNA"/>
</dbReference>
<comment type="caution">
    <text evidence="7">The sequence shown here is derived from an EMBL/GenBank/DDBJ whole genome shotgun (WGS) entry which is preliminary data.</text>
</comment>
<keyword evidence="3" id="KW-0234">DNA repair</keyword>
<organism evidence="7 8">
    <name type="scientific">Caenorhabditis angaria</name>
    <dbReference type="NCBI Taxonomy" id="860376"/>
    <lineage>
        <taxon>Eukaryota</taxon>
        <taxon>Metazoa</taxon>
        <taxon>Ecdysozoa</taxon>
        <taxon>Nematoda</taxon>
        <taxon>Chromadorea</taxon>
        <taxon>Rhabditida</taxon>
        <taxon>Rhabditina</taxon>
        <taxon>Rhabditomorpha</taxon>
        <taxon>Rhabditoidea</taxon>
        <taxon>Rhabditidae</taxon>
        <taxon>Peloderinae</taxon>
        <taxon>Caenorhabditis</taxon>
    </lineage>
</organism>
<dbReference type="GO" id="GO:0006334">
    <property type="term" value="P:nucleosome assembly"/>
    <property type="evidence" value="ECO:0007669"/>
    <property type="project" value="TreeGrafter"/>
</dbReference>
<accession>A0A9P1I414</accession>
<dbReference type="GO" id="GO:0033186">
    <property type="term" value="C:CAF-1 complex"/>
    <property type="evidence" value="ECO:0007669"/>
    <property type="project" value="TreeGrafter"/>
</dbReference>
<feature type="region of interest" description="Disordered" evidence="5">
    <location>
        <begin position="294"/>
        <end position="408"/>
    </location>
</feature>
<dbReference type="GO" id="GO:0005634">
    <property type="term" value="C:nucleus"/>
    <property type="evidence" value="ECO:0007669"/>
    <property type="project" value="UniProtKB-SubCell"/>
</dbReference>
<feature type="compositionally biased region" description="Basic and acidic residues" evidence="5">
    <location>
        <begin position="75"/>
        <end position="190"/>
    </location>
</feature>
<feature type="compositionally biased region" description="Polar residues" evidence="5">
    <location>
        <begin position="8"/>
        <end position="20"/>
    </location>
</feature>
<dbReference type="AlphaFoldDB" id="A0A9P1I414"/>
<feature type="compositionally biased region" description="Basic residues" evidence="5">
    <location>
        <begin position="297"/>
        <end position="306"/>
    </location>
</feature>
<feature type="domain" description="Chromatin assembly factor 1 subunit A dimerization" evidence="6">
    <location>
        <begin position="281"/>
        <end position="351"/>
    </location>
</feature>
<evidence type="ECO:0000256" key="4">
    <source>
        <dbReference type="ARBA" id="ARBA00023242"/>
    </source>
</evidence>
<evidence type="ECO:0000313" key="7">
    <source>
        <dbReference type="EMBL" id="CAI5437580.1"/>
    </source>
</evidence>
<feature type="region of interest" description="Disordered" evidence="5">
    <location>
        <begin position="1"/>
        <end position="190"/>
    </location>
</feature>
<dbReference type="PANTHER" id="PTHR15272:SF0">
    <property type="entry name" value="CHROMATIN ASSEMBLY FACTOR 1 SUBUNIT A"/>
    <property type="match status" value="1"/>
</dbReference>
<reference evidence="7" key="1">
    <citation type="submission" date="2022-11" db="EMBL/GenBank/DDBJ databases">
        <authorList>
            <person name="Kikuchi T."/>
        </authorList>
    </citation>
    <scope>NUCLEOTIDE SEQUENCE</scope>
    <source>
        <strain evidence="7">PS1010</strain>
    </source>
</reference>
<feature type="compositionally biased region" description="Acidic residues" evidence="5">
    <location>
        <begin position="44"/>
        <end position="58"/>
    </location>
</feature>
<dbReference type="OrthoDB" id="79480at2759"/>
<evidence type="ECO:0000256" key="1">
    <source>
        <dbReference type="ARBA" id="ARBA00004123"/>
    </source>
</evidence>
<dbReference type="InterPro" id="IPR022043">
    <property type="entry name" value="CAF1A_DD"/>
</dbReference>
<feature type="compositionally biased region" description="Acidic residues" evidence="5">
    <location>
        <begin position="317"/>
        <end position="351"/>
    </location>
</feature>
<protein>
    <recommendedName>
        <fullName evidence="6">Chromatin assembly factor 1 subunit A dimerization domain-containing protein</fullName>
    </recommendedName>
</protein>
<sequence length="459" mass="53517">MADDEVLTSISENIEATTPPSKGIKRNAVSPPEGEVKKPKVVNSDDDEQKEESVEVIEEVAGTPTAPKTPKTPKTTKEEREKLRLQKLEEKEKQRAEREKALEEKRLEKEKQLEEKRLEKEKKEKERLEKKAEEERKKEEKRKEVEEKKKEEEEKKRKKKEEEEKRKKEEDEKKEQKRKEEEALEEKKRRESARFMGFFSKVEKKKVATEEQKNVDNNWYRPFQLKDGMSLAPILGRDPVVCDANEILNCSDEVTSTTYLGSGNVKNHAMNPPKRAQACYKLLQFHDNRRPPYYGTFRKRPQKISGRKPWSPIEPGIDYEVDSDDEWEDEPSDGEECRSDDEEEADDDVMSDDGFFVPPCYLSDGEGDEEAKSNEPPQNGGEEEEKEEEKRGEESEEERKARLASRAKEWSRRVTRGGHIQLESRCIGPFYYYQRELQEAGSSAAALEELSKLMAVQFF</sequence>